<organism evidence="1 2">
    <name type="scientific">Bosea rubneri</name>
    <dbReference type="NCBI Taxonomy" id="3075434"/>
    <lineage>
        <taxon>Bacteria</taxon>
        <taxon>Pseudomonadati</taxon>
        <taxon>Pseudomonadota</taxon>
        <taxon>Alphaproteobacteria</taxon>
        <taxon>Hyphomicrobiales</taxon>
        <taxon>Boseaceae</taxon>
        <taxon>Bosea</taxon>
    </lineage>
</organism>
<evidence type="ECO:0000313" key="1">
    <source>
        <dbReference type="EMBL" id="MDU0343897.1"/>
    </source>
</evidence>
<dbReference type="EMBL" id="JAWDID010000094">
    <property type="protein sequence ID" value="MDU0343897.1"/>
    <property type="molecule type" value="Genomic_DNA"/>
</dbReference>
<gene>
    <name evidence="1" type="ORF">RKE40_28785</name>
</gene>
<accession>A0ABU3SGH7</accession>
<name>A0ABU3SGH7_9HYPH</name>
<protein>
    <submittedName>
        <fullName evidence="1">Uncharacterized protein</fullName>
    </submittedName>
</protein>
<reference evidence="1 2" key="1">
    <citation type="submission" date="2023-09" db="EMBL/GenBank/DDBJ databases">
        <title>Whole genome shotgun sequencing (WGS) of Bosea sp. ZW T0_25, isolated from stored onions (Allium cepa).</title>
        <authorList>
            <person name="Stoll D.A."/>
            <person name="Huch M."/>
        </authorList>
    </citation>
    <scope>NUCLEOTIDE SEQUENCE [LARGE SCALE GENOMIC DNA]</scope>
    <source>
        <strain evidence="1 2">ZW T0_25</strain>
    </source>
</reference>
<proteinExistence type="predicted"/>
<dbReference type="Proteomes" id="UP001254257">
    <property type="component" value="Unassembled WGS sequence"/>
</dbReference>
<evidence type="ECO:0000313" key="2">
    <source>
        <dbReference type="Proteomes" id="UP001254257"/>
    </source>
</evidence>
<keyword evidence="2" id="KW-1185">Reference proteome</keyword>
<dbReference type="RefSeq" id="WP_316021591.1">
    <property type="nucleotide sequence ID" value="NZ_JAWDID010000094.1"/>
</dbReference>
<sequence>MPFSSLSDPVVLARALSASEAAWQRVKDEQIFMLGSEEAERTRLKFIVASLAPLALSEEDLVERAVEHFGQKAARDGAVPTSRHSDSMV</sequence>
<comment type="caution">
    <text evidence="1">The sequence shown here is derived from an EMBL/GenBank/DDBJ whole genome shotgun (WGS) entry which is preliminary data.</text>
</comment>